<dbReference type="EMBL" id="JAUHMF010000002">
    <property type="protein sequence ID" value="MDT8899138.1"/>
    <property type="molecule type" value="Genomic_DNA"/>
</dbReference>
<accession>A0ABU3NQM5</accession>
<evidence type="ECO:0000313" key="2">
    <source>
        <dbReference type="Proteomes" id="UP001254165"/>
    </source>
</evidence>
<proteinExistence type="predicted"/>
<keyword evidence="2" id="KW-1185">Reference proteome</keyword>
<sequence length="118" mass="13206">MFLVLFVLNDPENLDALLDAWEGVGVSGVTILLSKGLVRFRESGGAWREDFPLFPSLENFREHIENTNRTLFSIVEDEATVERLLKATERVVGSLNQPNTGVMAVIPLARAYGLKKQF</sequence>
<reference evidence="1 2" key="1">
    <citation type="submission" date="2023-07" db="EMBL/GenBank/DDBJ databases">
        <title>Novel species of Thermanaerothrix with wide hydrolytic capabilities.</title>
        <authorList>
            <person name="Zayulina K.S."/>
            <person name="Podosokorskaya O.A."/>
            <person name="Elcheninov A.G."/>
        </authorList>
    </citation>
    <scope>NUCLEOTIDE SEQUENCE [LARGE SCALE GENOMIC DNA]</scope>
    <source>
        <strain evidence="1 2">4228-RoL</strain>
    </source>
</reference>
<name>A0ABU3NQM5_9CHLR</name>
<protein>
    <recommendedName>
        <fullName evidence="3">Nitrogen regulatory protein P-II family</fullName>
    </recommendedName>
</protein>
<evidence type="ECO:0008006" key="3">
    <source>
        <dbReference type="Google" id="ProtNLM"/>
    </source>
</evidence>
<evidence type="ECO:0000313" key="1">
    <source>
        <dbReference type="EMBL" id="MDT8899138.1"/>
    </source>
</evidence>
<dbReference type="SUPFAM" id="SSF54913">
    <property type="entry name" value="GlnB-like"/>
    <property type="match status" value="1"/>
</dbReference>
<dbReference type="Proteomes" id="UP001254165">
    <property type="component" value="Unassembled WGS sequence"/>
</dbReference>
<dbReference type="InterPro" id="IPR011322">
    <property type="entry name" value="N-reg_PII-like_a/b"/>
</dbReference>
<gene>
    <name evidence="1" type="ORF">QYE77_12775</name>
</gene>
<comment type="caution">
    <text evidence="1">The sequence shown here is derived from an EMBL/GenBank/DDBJ whole genome shotgun (WGS) entry which is preliminary data.</text>
</comment>
<organism evidence="1 2">
    <name type="scientific">Thermanaerothrix solaris</name>
    <dbReference type="NCBI Taxonomy" id="3058434"/>
    <lineage>
        <taxon>Bacteria</taxon>
        <taxon>Bacillati</taxon>
        <taxon>Chloroflexota</taxon>
        <taxon>Anaerolineae</taxon>
        <taxon>Anaerolineales</taxon>
        <taxon>Anaerolineaceae</taxon>
        <taxon>Thermanaerothrix</taxon>
    </lineage>
</organism>
<dbReference type="RefSeq" id="WP_315625822.1">
    <property type="nucleotide sequence ID" value="NZ_JAUHMF010000002.1"/>
</dbReference>